<dbReference type="OrthoDB" id="399351at2"/>
<dbReference type="EMBL" id="SMDN01000002">
    <property type="protein sequence ID" value="TQC54073.1"/>
    <property type="molecule type" value="Genomic_DNA"/>
</dbReference>
<dbReference type="AlphaFoldDB" id="A0A507SXW1"/>
<evidence type="ECO:0000313" key="2">
    <source>
        <dbReference type="Proteomes" id="UP000320801"/>
    </source>
</evidence>
<protein>
    <recommendedName>
        <fullName evidence="3">DUF1934 domain-containing protein</fullName>
    </recommendedName>
</protein>
<evidence type="ECO:0008006" key="3">
    <source>
        <dbReference type="Google" id="ProtNLM"/>
    </source>
</evidence>
<dbReference type="RefSeq" id="WP_141483655.1">
    <property type="nucleotide sequence ID" value="NZ_SMDN01000002.1"/>
</dbReference>
<keyword evidence="2" id="KW-1185">Reference proteome</keyword>
<comment type="caution">
    <text evidence="1">The sequence shown here is derived from an EMBL/GenBank/DDBJ whole genome shotgun (WGS) entry which is preliminary data.</text>
</comment>
<evidence type="ECO:0000313" key="1">
    <source>
        <dbReference type="EMBL" id="TQC54073.1"/>
    </source>
</evidence>
<sequence length="134" mass="15805">MKIKFKSISIQNGQENTVEFVAECEKEQSKFKDVFDTEAIEYNVYRFKDPQNHQPVRIEINPTHVNILNVNACLELRHKKMHSGSYINVEKNKFQIKTFTDTIKIIDNYCVIEYELFNFEGHSLGAFKIKIEQL</sequence>
<gene>
    <name evidence="1" type="ORF">E1I18_00510</name>
</gene>
<accession>A0A507SXW1</accession>
<dbReference type="Proteomes" id="UP000320801">
    <property type="component" value="Unassembled WGS sequence"/>
</dbReference>
<organism evidence="1 2">
    <name type="scientific">Mycoplasmopsis mucosicanis</name>
    <dbReference type="NCBI Taxonomy" id="458208"/>
    <lineage>
        <taxon>Bacteria</taxon>
        <taxon>Bacillati</taxon>
        <taxon>Mycoplasmatota</taxon>
        <taxon>Mycoplasmoidales</taxon>
        <taxon>Metamycoplasmataceae</taxon>
        <taxon>Mycoplasmopsis</taxon>
    </lineage>
</organism>
<reference evidence="1 2" key="1">
    <citation type="submission" date="2019-03" db="EMBL/GenBank/DDBJ databases">
        <title>Characterization of a novel Mycoplasma cynos real-time PCR assay.</title>
        <authorList>
            <person name="Tallmadge R.L."/>
            <person name="Mitchell P.K."/>
            <person name="Goodman L."/>
        </authorList>
    </citation>
    <scope>NUCLEOTIDE SEQUENCE [LARGE SCALE GENOMIC DNA]</scope>
    <source>
        <strain evidence="1 2">1642</strain>
    </source>
</reference>
<name>A0A507SXW1_9BACT</name>
<proteinExistence type="predicted"/>